<keyword evidence="3" id="KW-1185">Reference proteome</keyword>
<name>A0A0S4L8C9_9BACT</name>
<protein>
    <recommendedName>
        <fullName evidence="4">Phosphoribosyl-ATP pyrophosphohydrolase</fullName>
    </recommendedName>
</protein>
<evidence type="ECO:0000256" key="1">
    <source>
        <dbReference type="SAM" id="MobiDB-lite"/>
    </source>
</evidence>
<dbReference type="Proteomes" id="UP000199032">
    <property type="component" value="Unassembled WGS sequence"/>
</dbReference>
<dbReference type="OrthoDB" id="9795188at2"/>
<gene>
    <name evidence="2" type="ORF">COMA1_11336</name>
</gene>
<accession>A0A0S4L8C9</accession>
<dbReference type="EMBL" id="CZQA01000001">
    <property type="protein sequence ID" value="CUS33781.1"/>
    <property type="molecule type" value="Genomic_DNA"/>
</dbReference>
<feature type="region of interest" description="Disordered" evidence="1">
    <location>
        <begin position="124"/>
        <end position="144"/>
    </location>
</feature>
<evidence type="ECO:0008006" key="4">
    <source>
        <dbReference type="Google" id="ProtNLM"/>
    </source>
</evidence>
<dbReference type="InterPro" id="IPR021130">
    <property type="entry name" value="PRib-ATP_PPHydrolase-like"/>
</dbReference>
<dbReference type="Gene3D" id="1.10.3420.10">
    <property type="entry name" value="putative ntp pyrophosphohydrolase like domain"/>
    <property type="match status" value="1"/>
</dbReference>
<sequence>MISEQAMVEAFHSKFEILIQTAPTNVNEDTKRLRVRLIQEEFDELKEAMATGDLAAVAKEMADLLYVTYGTAVSYGIDMEPVFQEVHRSNLSKVGGYKRADGKWVKPPTYSPADIVSILEAQQEHASAEQPCDHEAVAGAPRSS</sequence>
<proteinExistence type="predicted"/>
<organism evidence="2 3">
    <name type="scientific">Candidatus Nitrospira nitrosa</name>
    <dbReference type="NCBI Taxonomy" id="1742972"/>
    <lineage>
        <taxon>Bacteria</taxon>
        <taxon>Pseudomonadati</taxon>
        <taxon>Nitrospirota</taxon>
        <taxon>Nitrospiria</taxon>
        <taxon>Nitrospirales</taxon>
        <taxon>Nitrospiraceae</taxon>
        <taxon>Nitrospira</taxon>
    </lineage>
</organism>
<dbReference type="STRING" id="1742972.COMA1_11336"/>
<dbReference type="InterPro" id="IPR023292">
    <property type="entry name" value="NTP_PyroPHydrolase-like_dom_sf"/>
</dbReference>
<evidence type="ECO:0000313" key="2">
    <source>
        <dbReference type="EMBL" id="CUS33781.1"/>
    </source>
</evidence>
<feature type="compositionally biased region" description="Basic and acidic residues" evidence="1">
    <location>
        <begin position="124"/>
        <end position="136"/>
    </location>
</feature>
<reference evidence="2 3" key="1">
    <citation type="submission" date="2015-10" db="EMBL/GenBank/DDBJ databases">
        <authorList>
            <person name="Gilbert D.G."/>
        </authorList>
    </citation>
    <scope>NUCLEOTIDE SEQUENCE [LARGE SCALE GENOMIC DNA]</scope>
    <source>
        <strain evidence="2">COMA1</strain>
    </source>
</reference>
<dbReference type="SUPFAM" id="SSF101386">
    <property type="entry name" value="all-alpha NTP pyrophosphatases"/>
    <property type="match status" value="1"/>
</dbReference>
<dbReference type="AlphaFoldDB" id="A0A0S4L8C9"/>
<evidence type="ECO:0000313" key="3">
    <source>
        <dbReference type="Proteomes" id="UP000199032"/>
    </source>
</evidence>
<dbReference type="Pfam" id="PF01503">
    <property type="entry name" value="PRA-PH"/>
    <property type="match status" value="1"/>
</dbReference>
<dbReference type="RefSeq" id="WP_090745420.1">
    <property type="nucleotide sequence ID" value="NZ_CZQA01000001.1"/>
</dbReference>